<feature type="compositionally biased region" description="Acidic residues" evidence="1">
    <location>
        <begin position="376"/>
        <end position="388"/>
    </location>
</feature>
<dbReference type="Proteomes" id="UP001595851">
    <property type="component" value="Unassembled WGS sequence"/>
</dbReference>
<evidence type="ECO:0000313" key="3">
    <source>
        <dbReference type="Proteomes" id="UP001595851"/>
    </source>
</evidence>
<feature type="compositionally biased region" description="Polar residues" evidence="1">
    <location>
        <begin position="397"/>
        <end position="409"/>
    </location>
</feature>
<sequence length="584" mass="59166">MPRRGDAPPPRAPQSEPFETTGAFALPVEPAAGPAGAFPPAPDPAGGQAGPFETTGAFVRPSEWGPPSDNGLDTPGERTAVFGQNQAPGAPGAERVLGPDAVPGGPGHPGPLGGPPPEGRGLFEPRNSGPSDRPGAPKDPFDGPGAAFFDEPGGNDTARFDGPGGNDTARFDGPGAAFFDEPGQNTARFDGPPDRRPGFDGAQDRGPGFDGPGFDGPQDRGPGFDGPGFDGPADRTARFDVPPPPVSAGPPEPGDIKVAGEPTAVQAPAWANADTSFLRADWSDSEPPPAFTGQEEPKGRRGRRKSRDDVLAAPAGAGKGKVALLSVAAVAVVLGGTVAGVKFMSSAGETGKCVNTTCAAVQAPSNQPGPAASDPPVEETEPEEEPTEEPSGKDSAQAETPTPTASYNVRTPRHTETPTPTPTKTKEKASAKPTKEREEAPPAEETPSQTPSEEPSTLDDADTGRAPTIDPIPTNTGSSDVGTGASASLNIRQTIRQSLGTYKADLELSNTSGQTLQGPTVSVSVEGKVMSVSGAGWTQDGDLLILDLPQSLAVGDSVTVSFTATGRGAKAGNCGMVSGECAIN</sequence>
<feature type="region of interest" description="Disordered" evidence="1">
    <location>
        <begin position="362"/>
        <end position="485"/>
    </location>
</feature>
<feature type="region of interest" description="Disordered" evidence="1">
    <location>
        <begin position="1"/>
        <end position="319"/>
    </location>
</feature>
<organism evidence="2 3">
    <name type="scientific">Nonomuraea purpurea</name>
    <dbReference type="NCBI Taxonomy" id="1849276"/>
    <lineage>
        <taxon>Bacteria</taxon>
        <taxon>Bacillati</taxon>
        <taxon>Actinomycetota</taxon>
        <taxon>Actinomycetes</taxon>
        <taxon>Streptosporangiales</taxon>
        <taxon>Streptosporangiaceae</taxon>
        <taxon>Nonomuraea</taxon>
    </lineage>
</organism>
<dbReference type="InterPro" id="IPR012291">
    <property type="entry name" value="CBM2_carb-bd_dom_sf"/>
</dbReference>
<protein>
    <recommendedName>
        <fullName evidence="4">CBM2 domain-containing protein</fullName>
    </recommendedName>
</protein>
<reference evidence="3" key="1">
    <citation type="journal article" date="2019" name="Int. J. Syst. Evol. Microbiol.">
        <title>The Global Catalogue of Microorganisms (GCM) 10K type strain sequencing project: providing services to taxonomists for standard genome sequencing and annotation.</title>
        <authorList>
            <consortium name="The Broad Institute Genomics Platform"/>
            <consortium name="The Broad Institute Genome Sequencing Center for Infectious Disease"/>
            <person name="Wu L."/>
            <person name="Ma J."/>
        </authorList>
    </citation>
    <scope>NUCLEOTIDE SEQUENCE [LARGE SCALE GENOMIC DNA]</scope>
    <source>
        <strain evidence="3">TBRC 1276</strain>
    </source>
</reference>
<feature type="compositionally biased region" description="Polar residues" evidence="1">
    <location>
        <begin position="473"/>
        <end position="485"/>
    </location>
</feature>
<feature type="compositionally biased region" description="Low complexity" evidence="1">
    <location>
        <begin position="443"/>
        <end position="455"/>
    </location>
</feature>
<dbReference type="SUPFAM" id="SSF49384">
    <property type="entry name" value="Carbohydrate-binding domain"/>
    <property type="match status" value="1"/>
</dbReference>
<dbReference type="EMBL" id="JBHSBI010000005">
    <property type="protein sequence ID" value="MFC4007918.1"/>
    <property type="molecule type" value="Genomic_DNA"/>
</dbReference>
<dbReference type="RefSeq" id="WP_379528015.1">
    <property type="nucleotide sequence ID" value="NZ_JBHSBI010000005.1"/>
</dbReference>
<gene>
    <name evidence="2" type="ORF">ACFOY2_11845</name>
</gene>
<dbReference type="Gene3D" id="2.60.40.290">
    <property type="match status" value="1"/>
</dbReference>
<dbReference type="InterPro" id="IPR008965">
    <property type="entry name" value="CBM2/CBM3_carb-bd_dom_sf"/>
</dbReference>
<keyword evidence="3" id="KW-1185">Reference proteome</keyword>
<feature type="compositionally biased region" description="Low complexity" evidence="1">
    <location>
        <begin position="25"/>
        <end position="36"/>
    </location>
</feature>
<feature type="compositionally biased region" description="Pro residues" evidence="1">
    <location>
        <begin position="106"/>
        <end position="118"/>
    </location>
</feature>
<name>A0ABV8G2K1_9ACTN</name>
<evidence type="ECO:0008006" key="4">
    <source>
        <dbReference type="Google" id="ProtNLM"/>
    </source>
</evidence>
<proteinExistence type="predicted"/>
<evidence type="ECO:0000256" key="1">
    <source>
        <dbReference type="SAM" id="MobiDB-lite"/>
    </source>
</evidence>
<comment type="caution">
    <text evidence="2">The sequence shown here is derived from an EMBL/GenBank/DDBJ whole genome shotgun (WGS) entry which is preliminary data.</text>
</comment>
<feature type="compositionally biased region" description="Pro residues" evidence="1">
    <location>
        <begin position="241"/>
        <end position="253"/>
    </location>
</feature>
<accession>A0ABV8G2K1</accession>
<evidence type="ECO:0000313" key="2">
    <source>
        <dbReference type="EMBL" id="MFC4007918.1"/>
    </source>
</evidence>
<feature type="compositionally biased region" description="Basic and acidic residues" evidence="1">
    <location>
        <begin position="424"/>
        <end position="440"/>
    </location>
</feature>